<protein>
    <submittedName>
        <fullName evidence="2">Uncharacterized protein</fullName>
    </submittedName>
</protein>
<reference evidence="2" key="1">
    <citation type="submission" date="2022-07" db="EMBL/GenBank/DDBJ databases">
        <title>Complete Genome Sequence of the Radioresistant Bacterium Deinococcus aetherius ST0316, Isolated from the Air Dust collected in Lower Stratosphere above Japan.</title>
        <authorList>
            <person name="Satoh K."/>
            <person name="Hagiwara K."/>
            <person name="Katsumata K."/>
            <person name="Kubo A."/>
            <person name="Yokobori S."/>
            <person name="Yamagishi A."/>
            <person name="Oono Y."/>
            <person name="Narumi I."/>
        </authorList>
    </citation>
    <scope>NUCLEOTIDE SEQUENCE</scope>
    <source>
        <strain evidence="2">ST0316</strain>
    </source>
</reference>
<gene>
    <name evidence="2" type="ORF">DAETH_10780</name>
</gene>
<feature type="compositionally biased region" description="Low complexity" evidence="1">
    <location>
        <begin position="32"/>
        <end position="44"/>
    </location>
</feature>
<evidence type="ECO:0000313" key="2">
    <source>
        <dbReference type="EMBL" id="BDP41109.1"/>
    </source>
</evidence>
<accession>A0ABM8ABJ5</accession>
<name>A0ABM8ABJ5_9DEIO</name>
<organism evidence="2 3">
    <name type="scientific">Deinococcus aetherius</name>
    <dbReference type="NCBI Taxonomy" id="200252"/>
    <lineage>
        <taxon>Bacteria</taxon>
        <taxon>Thermotogati</taxon>
        <taxon>Deinococcota</taxon>
        <taxon>Deinococci</taxon>
        <taxon>Deinococcales</taxon>
        <taxon>Deinococcaceae</taxon>
        <taxon>Deinococcus</taxon>
    </lineage>
</organism>
<dbReference type="Proteomes" id="UP001064971">
    <property type="component" value="Chromosome"/>
</dbReference>
<sequence>MQPPQDQVGGLAVGGGHRVVGPRLVFDREAPPQVRPQQLPRLQGETGGGVEFGEEGRGGHGRRIMLAGQE</sequence>
<evidence type="ECO:0000313" key="3">
    <source>
        <dbReference type="Proteomes" id="UP001064971"/>
    </source>
</evidence>
<feature type="region of interest" description="Disordered" evidence="1">
    <location>
        <begin position="32"/>
        <end position="70"/>
    </location>
</feature>
<evidence type="ECO:0000256" key="1">
    <source>
        <dbReference type="SAM" id="MobiDB-lite"/>
    </source>
</evidence>
<keyword evidence="3" id="KW-1185">Reference proteome</keyword>
<proteinExistence type="predicted"/>
<dbReference type="EMBL" id="AP026560">
    <property type="protein sequence ID" value="BDP41109.1"/>
    <property type="molecule type" value="Genomic_DNA"/>
</dbReference>